<feature type="transmembrane region" description="Helical" evidence="1">
    <location>
        <begin position="37"/>
        <end position="59"/>
    </location>
</feature>
<sequence length="451" mass="52106">MLGIKDLLLTPVYLFTIYIIAFIYRSKFVKNKEDKKYFIYGLTLKLIGAIFLGLIYQFYYNGGDTANYFNDISVIYNSFFKDPSIALKLITYNNTEYKPELYPYLSNMIFAKDAPSYFVVRLGAILALFSFGTYTIISLGFAILSFISIWLFYTASTKLFPDLKKEFAISIFFIPSIFFWGSGLMKDSITFGAVAITFFAFHRFFLEKKKKITDIFLLVIGIYILKTVKIYIALCLIPSLMLYLYVVYYNRITSRALRILIKPLLLIMLTGLSYYTIAELSKENSLYRLDKLAETARTTAGWINYVSEQQGGSSYSLGNYDATLSGILMKAPEAIWVTLFRPYIWESKNIIMLLSAFESFFFLFLTLKAIYKLGFVRLYKEIKSIPYVQFSLLFSLSFSFAVGISTYNFGSLVRYKIPMMPFYLSSIYVLSNTPQKTKLSFRRKKGVNTLK</sequence>
<dbReference type="STRING" id="153721.MYP_1019"/>
<reference evidence="2 3" key="1">
    <citation type="submission" date="2014-09" db="EMBL/GenBank/DDBJ databases">
        <title>Sporocytophaga myxococcoides PG-01 genome sequencing.</title>
        <authorList>
            <person name="Liu L."/>
            <person name="Gao P.J."/>
            <person name="Chen G.J."/>
            <person name="Wang L.S."/>
        </authorList>
    </citation>
    <scope>NUCLEOTIDE SEQUENCE [LARGE SCALE GENOMIC DNA]</scope>
    <source>
        <strain evidence="2 3">PG-01</strain>
    </source>
</reference>
<dbReference type="OrthoDB" id="3862418at2"/>
<feature type="transmembrane region" description="Helical" evidence="1">
    <location>
        <begin position="189"/>
        <end position="206"/>
    </location>
</feature>
<dbReference type="RefSeq" id="WP_052429955.1">
    <property type="nucleotide sequence ID" value="NZ_BBLT01000002.1"/>
</dbReference>
<evidence type="ECO:0000313" key="2">
    <source>
        <dbReference type="EMBL" id="GAL83791.1"/>
    </source>
</evidence>
<keyword evidence="1" id="KW-1133">Transmembrane helix</keyword>
<comment type="caution">
    <text evidence="2">The sequence shown here is derived from an EMBL/GenBank/DDBJ whole genome shotgun (WGS) entry which is preliminary data.</text>
</comment>
<proteinExistence type="predicted"/>
<feature type="transmembrane region" description="Helical" evidence="1">
    <location>
        <begin position="122"/>
        <end position="155"/>
    </location>
</feature>
<feature type="transmembrane region" description="Helical" evidence="1">
    <location>
        <begin position="6"/>
        <end position="25"/>
    </location>
</feature>
<feature type="transmembrane region" description="Helical" evidence="1">
    <location>
        <begin position="390"/>
        <end position="410"/>
    </location>
</feature>
<feature type="transmembrane region" description="Helical" evidence="1">
    <location>
        <begin position="167"/>
        <end position="183"/>
    </location>
</feature>
<feature type="transmembrane region" description="Helical" evidence="1">
    <location>
        <begin position="260"/>
        <end position="278"/>
    </location>
</feature>
<evidence type="ECO:0008006" key="4">
    <source>
        <dbReference type="Google" id="ProtNLM"/>
    </source>
</evidence>
<feature type="transmembrane region" description="Helical" evidence="1">
    <location>
        <begin position="215"/>
        <end position="248"/>
    </location>
</feature>
<feature type="transmembrane region" description="Helical" evidence="1">
    <location>
        <begin position="350"/>
        <end position="370"/>
    </location>
</feature>
<evidence type="ECO:0000256" key="1">
    <source>
        <dbReference type="SAM" id="Phobius"/>
    </source>
</evidence>
<protein>
    <recommendedName>
        <fullName evidence="4">Glycosyltransferase RgtA/B/C/D-like domain-containing protein</fullName>
    </recommendedName>
</protein>
<evidence type="ECO:0000313" key="3">
    <source>
        <dbReference type="Proteomes" id="UP000030185"/>
    </source>
</evidence>
<dbReference type="Proteomes" id="UP000030185">
    <property type="component" value="Unassembled WGS sequence"/>
</dbReference>
<keyword evidence="3" id="KW-1185">Reference proteome</keyword>
<gene>
    <name evidence="2" type="ORF">MYP_1019</name>
</gene>
<accession>A0A098LA57</accession>
<dbReference type="AlphaFoldDB" id="A0A098LA57"/>
<dbReference type="eggNOG" id="ENOG502Z8EZ">
    <property type="taxonomic scope" value="Bacteria"/>
</dbReference>
<keyword evidence="1" id="KW-0812">Transmembrane</keyword>
<keyword evidence="1" id="KW-0472">Membrane</keyword>
<dbReference type="EMBL" id="BBLT01000002">
    <property type="protein sequence ID" value="GAL83791.1"/>
    <property type="molecule type" value="Genomic_DNA"/>
</dbReference>
<organism evidence="2 3">
    <name type="scientific">Sporocytophaga myxococcoides</name>
    <dbReference type="NCBI Taxonomy" id="153721"/>
    <lineage>
        <taxon>Bacteria</taxon>
        <taxon>Pseudomonadati</taxon>
        <taxon>Bacteroidota</taxon>
        <taxon>Cytophagia</taxon>
        <taxon>Cytophagales</taxon>
        <taxon>Cytophagaceae</taxon>
        <taxon>Sporocytophaga</taxon>
    </lineage>
</organism>
<name>A0A098LA57_9BACT</name>